<dbReference type="InterPro" id="IPR009030">
    <property type="entry name" value="Growth_fac_rcpt_cys_sf"/>
</dbReference>
<evidence type="ECO:0000256" key="2">
    <source>
        <dbReference type="PROSITE-ProRule" id="PRU00302"/>
    </source>
</evidence>
<feature type="repeat" description="LDL-receptor class B" evidence="3">
    <location>
        <begin position="815"/>
        <end position="858"/>
    </location>
</feature>
<feature type="domain" description="Sushi" evidence="4">
    <location>
        <begin position="491"/>
        <end position="547"/>
    </location>
</feature>
<dbReference type="Proteomes" id="UP001195483">
    <property type="component" value="Unassembled WGS sequence"/>
</dbReference>
<dbReference type="SMART" id="SM00181">
    <property type="entry name" value="EGF"/>
    <property type="match status" value="5"/>
</dbReference>
<feature type="repeat" description="LDL-receptor class B" evidence="3">
    <location>
        <begin position="241"/>
        <end position="283"/>
    </location>
</feature>
<dbReference type="CDD" id="cd00033">
    <property type="entry name" value="CCP"/>
    <property type="match status" value="3"/>
</dbReference>
<reference evidence="5" key="1">
    <citation type="journal article" date="2021" name="Genome Biol. Evol.">
        <title>A High-Quality Reference Genome for a Parasitic Bivalve with Doubly Uniparental Inheritance (Bivalvia: Unionida).</title>
        <authorList>
            <person name="Smith C.H."/>
        </authorList>
    </citation>
    <scope>NUCLEOTIDE SEQUENCE</scope>
    <source>
        <strain evidence="5">CHS0354</strain>
    </source>
</reference>
<evidence type="ECO:0000313" key="5">
    <source>
        <dbReference type="EMBL" id="KAK3600734.1"/>
    </source>
</evidence>
<feature type="disulfide bond" evidence="2">
    <location>
        <begin position="518"/>
        <end position="545"/>
    </location>
</feature>
<accession>A0AAE0W4G5</accession>
<dbReference type="Gene3D" id="2.10.25.10">
    <property type="entry name" value="Laminin"/>
    <property type="match status" value="1"/>
</dbReference>
<name>A0AAE0W4G5_9BIVA</name>
<feature type="repeat" description="LDL-receptor class B" evidence="3">
    <location>
        <begin position="769"/>
        <end position="814"/>
    </location>
</feature>
<feature type="domain" description="Sushi" evidence="4">
    <location>
        <begin position="1695"/>
        <end position="1753"/>
    </location>
</feature>
<dbReference type="PROSITE" id="PS50923">
    <property type="entry name" value="SUSHI"/>
    <property type="match status" value="4"/>
</dbReference>
<organism evidence="5 6">
    <name type="scientific">Potamilus streckersoni</name>
    <dbReference type="NCBI Taxonomy" id="2493646"/>
    <lineage>
        <taxon>Eukaryota</taxon>
        <taxon>Metazoa</taxon>
        <taxon>Spiralia</taxon>
        <taxon>Lophotrochozoa</taxon>
        <taxon>Mollusca</taxon>
        <taxon>Bivalvia</taxon>
        <taxon>Autobranchia</taxon>
        <taxon>Heteroconchia</taxon>
        <taxon>Palaeoheterodonta</taxon>
        <taxon>Unionida</taxon>
        <taxon>Unionoidea</taxon>
        <taxon>Unionidae</taxon>
        <taxon>Ambleminae</taxon>
        <taxon>Lampsilini</taxon>
        <taxon>Potamilus</taxon>
    </lineage>
</organism>
<dbReference type="SUPFAM" id="SSF63825">
    <property type="entry name" value="YWTD domain"/>
    <property type="match status" value="4"/>
</dbReference>
<dbReference type="SMART" id="SM00135">
    <property type="entry name" value="LY"/>
    <property type="match status" value="12"/>
</dbReference>
<dbReference type="InterPro" id="IPR000436">
    <property type="entry name" value="Sushi_SCR_CCP_dom"/>
</dbReference>
<dbReference type="PROSITE" id="PS51120">
    <property type="entry name" value="LDLRB"/>
    <property type="match status" value="5"/>
</dbReference>
<dbReference type="PANTHER" id="PTHR46513">
    <property type="entry name" value="VITELLOGENIN RECEPTOR-LIKE PROTEIN-RELATED-RELATED"/>
    <property type="match status" value="1"/>
</dbReference>
<gene>
    <name evidence="5" type="ORF">CHS0354_017022</name>
</gene>
<dbReference type="SUPFAM" id="SSF57184">
    <property type="entry name" value="Growth factor receptor domain"/>
    <property type="match status" value="1"/>
</dbReference>
<feature type="repeat" description="LDL-receptor class B" evidence="3">
    <location>
        <begin position="197"/>
        <end position="240"/>
    </location>
</feature>
<reference evidence="5" key="3">
    <citation type="submission" date="2023-05" db="EMBL/GenBank/DDBJ databases">
        <authorList>
            <person name="Smith C.H."/>
        </authorList>
    </citation>
    <scope>NUCLEOTIDE SEQUENCE</scope>
    <source>
        <strain evidence="5">CHS0354</strain>
        <tissue evidence="5">Mantle</tissue>
    </source>
</reference>
<dbReference type="Gene3D" id="2.10.70.10">
    <property type="entry name" value="Complement Module, domain 1"/>
    <property type="match status" value="3"/>
</dbReference>
<dbReference type="SUPFAM" id="SSF57196">
    <property type="entry name" value="EGF/Laminin"/>
    <property type="match status" value="1"/>
</dbReference>
<proteinExistence type="predicted"/>
<protein>
    <recommendedName>
        <fullName evidence="4">Sushi domain-containing protein</fullName>
    </recommendedName>
</protein>
<dbReference type="InterPro" id="IPR000033">
    <property type="entry name" value="LDLR_classB_rpt"/>
</dbReference>
<evidence type="ECO:0000256" key="3">
    <source>
        <dbReference type="PROSITE-ProRule" id="PRU00461"/>
    </source>
</evidence>
<dbReference type="InterPro" id="IPR050778">
    <property type="entry name" value="Cueball_EGF_LRP_Nidogen"/>
</dbReference>
<sequence length="1975" mass="221293">MCYFAFVLVGPCFNFNGDCEQICVSNGNSRICSCSFGFKLAGNGKSCTSDLIQDNFMLAVDSMDNKLYQISLSNQSVQGINVQDTYFISGIAYNPINNMVIWGTDKNRLSMMNLNDTGKTLLPVCKYDNENSPNSYFHRIAVDYSTGNIYYTAASCTSLYVESFSSCICVMSLNGKYKTLFTKLHAPTGLVVYPSKGRMYYIDNSTNPYIGLVTMDGNMSAVLLNIDYQFPKDLTIDYKTDYLYWIDSRENSIRYCKLDGTNHNKLFQDLSLTFNSLAVYQDSLFISTSGHLQIIKLMISNPNETTAFVAHAELGNIRSISIFTSKDQNKNVFCSVGNGGCSTFCFPIPDGGKCGCEDGMEFKEGSDTICSTARCNDTIPNGSLPIKCNLDIGSTCSYYCDDHFLKNPNISSIQCKENGQWNADVRLLCTKNSAICPDKFLGGSWDICQYRENETCKYICFSGFHKNPNIQNGTCGPDGAWNQNTEKLCRRKCDPGILNGYLTSSCMLEIGETCAFECVTGYKVATSANTVTCGENGLWAPTDLCEAVLCPSTIPNGTVNETACDRHVYSSCPFICNKGFDPNPKYKKVICDMDGKWNDIDKPYCIERKGICVNVFENGKWADDCHFNANDTCAFECDGGFEKNPNIKRNIMCTASAKWNIDLSLLCKENDHGLIVTLIPGQVQTVPTSQDGTPELDYVRSFSHTTDVQFLSVDGDYILHQAYMYDKYTQAIYKNVNFSIGLNGENELTILHQGISNGYVKLAVDWISHNIYWTDPQFKWIMVQSLLGNDNSMFRTLIDDNLNGPHALALDPIDALLFWSDIGNFTKIEVSSLSGRNRKNLISSNLLYPYSLAADHASQHIYFIDAGHETVQTVTYQGKDRKILLRRSDSNFFDIAVFKDYLYVIDTNNYGLCFFNKSNGKELQKSLTNSAVTYYGITVFHPDAQPTPVTEAHCKNHGCEQICVTEKDGASCLCKDGYKLNKDGKSCSLNHELFHRGLVYSNKSSICIVDIRIITGSVFNPKCVLKANGTKFIAIDTEQRLIFLENEIGILFGMVDNPVLHVIMPLDGKVTGLAWDSYDRNLYWTQNDTGYIMRMSSEMIDVEVFLDDLNKPRDLLIVPHERLIYWISDRNGSTIESSNLDGSNRQIVLNSNDLVDPKSLSYDPYKRRIYFLDKGYNGLSYIFSCYVNGSDLIYFLTDTKEFENLEIYKGYLLVTTKDYNGSSIMSYSYDLGKKTPGKLLSIGNISAMRVYDESFHEIGTGPCFNFNGECEHICISNGMSRICECVLGFKLAENGKSCISDPVKDDFMLVGDSTHKNIYQISLMNQTVQGINVRGTYVRLGIAYSPIHDLVIWATNKSEISIMHLNGTGKKSFTIPNSVSRNVYLSRLAVDYSTGNIYYTAMDVTSYSGLKNYVGVLSPNEKHRTLVTGLIYPKGLVVYPSKGHTCLFSLKLKYLSFRLLFYTDNLHLSQAQMDGSHSVILLNFDNGGATELTVDYKTDYLYWINYDTKSIEYCKLDGSNHETLTKYLGIDLYGLALYQDYLFLSTREHSHIIRMKISNPNETTEFAPYAEMGRISDLYIYSSKFQDKNKLCSVENGGCSTFCFPIPAGAVCGCEDGVNFRKGSTTICSNVCAYIILVPSCPEIHSLFFVSTDCLRINGSSCTFTCMQGYKSMPGVDKVLCNGETYSPEYPCEEIKCPATFANGKWVNCSFSYEKYCNYTCNYGYTRNAAVMEVECQTNGKWKLESTDNLCQPVTCPKQFTLGRILSNCTGMLGQQCDYECTGYGYKKNRNITHVKCLETGVWNADTDSLCKPITCPKEIPNGVLLNRTDGQICSAELGMKCDFECNIGFVKLNTVQGLYCLLEGWAEDVQTLCTVRRCPDILNQINVSSDCQRVNGSKCNFTCQQGYKRRLGVDNVLCNGETYTPENPCECVKQLTAKFAPDRIRDDLIPVVDFQMNTTFGPEAESEQIQGLQS</sequence>
<dbReference type="Gene3D" id="2.120.10.30">
    <property type="entry name" value="TolB, C-terminal domain"/>
    <property type="match status" value="4"/>
</dbReference>
<comment type="caution">
    <text evidence="5">The sequence shown here is derived from an EMBL/GenBank/DDBJ whole genome shotgun (WGS) entry which is preliminary data.</text>
</comment>
<feature type="domain" description="Sushi" evidence="4">
    <location>
        <begin position="373"/>
        <end position="431"/>
    </location>
</feature>
<dbReference type="InterPro" id="IPR035976">
    <property type="entry name" value="Sushi/SCR/CCP_sf"/>
</dbReference>
<dbReference type="PANTHER" id="PTHR46513:SF13">
    <property type="entry name" value="EGF-LIKE DOMAIN-CONTAINING PROTEIN"/>
    <property type="match status" value="1"/>
</dbReference>
<dbReference type="Pfam" id="PF00084">
    <property type="entry name" value="Sushi"/>
    <property type="match status" value="4"/>
</dbReference>
<evidence type="ECO:0000256" key="1">
    <source>
        <dbReference type="ARBA" id="ARBA00023157"/>
    </source>
</evidence>
<dbReference type="InterPro" id="IPR000742">
    <property type="entry name" value="EGF"/>
</dbReference>
<keyword evidence="1 2" id="KW-1015">Disulfide bond</keyword>
<reference evidence="5" key="2">
    <citation type="journal article" date="2021" name="Genome Biol. Evol.">
        <title>Developing a high-quality reference genome for a parasitic bivalve with doubly uniparental inheritance (Bivalvia: Unionida).</title>
        <authorList>
            <person name="Smith C.H."/>
        </authorList>
    </citation>
    <scope>NUCLEOTIDE SEQUENCE</scope>
    <source>
        <strain evidence="5">CHS0354</strain>
        <tissue evidence="5">Mantle</tissue>
    </source>
</reference>
<dbReference type="SUPFAM" id="SSF57535">
    <property type="entry name" value="Complement control module/SCR domain"/>
    <property type="match status" value="4"/>
</dbReference>
<evidence type="ECO:0000313" key="6">
    <source>
        <dbReference type="Proteomes" id="UP001195483"/>
    </source>
</evidence>
<dbReference type="SMART" id="SM00032">
    <property type="entry name" value="CCP"/>
    <property type="match status" value="10"/>
</dbReference>
<keyword evidence="2" id="KW-0768">Sushi</keyword>
<comment type="caution">
    <text evidence="2">Lacks conserved residue(s) required for the propagation of feature annotation.</text>
</comment>
<dbReference type="InterPro" id="IPR011042">
    <property type="entry name" value="6-blade_b-propeller_TolB-like"/>
</dbReference>
<keyword evidence="6" id="KW-1185">Reference proteome</keyword>
<feature type="domain" description="Sushi" evidence="4">
    <location>
        <begin position="548"/>
        <end position="607"/>
    </location>
</feature>
<evidence type="ECO:0000259" key="4">
    <source>
        <dbReference type="PROSITE" id="PS50923"/>
    </source>
</evidence>
<dbReference type="EMBL" id="JAEAOA010001046">
    <property type="protein sequence ID" value="KAK3600734.1"/>
    <property type="molecule type" value="Genomic_DNA"/>
</dbReference>
<feature type="repeat" description="LDL-receptor class B" evidence="3">
    <location>
        <begin position="1122"/>
        <end position="1166"/>
    </location>
</feature>